<keyword evidence="4" id="KW-1185">Reference proteome</keyword>
<sequence>MKKTLAIVMAFCVYTFGNSQITLTKDLSYGNFGTIDFTGNNYNNLSWNTRYITPDNHVVICPTDFTGNFNVNFMTYDANGNLLSTIHLPTQDIDVSILYADNNTVYPEIDGKLYKYSLAGVPDTSFGNNGELVIGHNFSGTKYLTASYLSDGKILVRNQDNFTKYNANGIIDPSYGNNGVVNITGTSYAPIINERIDDNYFFENSGGRRKINIHTGSLDTSYGNNGYSVYSNQPAYFLFGPEAVTSNFEVFTMLEKPIGNNVHYIISKTKVDGNIDVTFGNSGMLNLPQTYQGKELYYLFTMGIDDYNGNVFVPVTIRVPGSDINTTVGLVGYSAKGNRILINYANVFDSNISKDNNHISIEVKGNYLYLFTQSTITRYIISEDTLNTKEVTKETPINFNNPFSNELSFHSKEKIKQIEIFDEVGHLVLTAKDKNQLNTSNLNKGVYIIKLTTDSNKIISKKAIKN</sequence>
<organism evidence="3 4">
    <name type="scientific">Chryseobacterium oncorhynchi</name>
    <dbReference type="NCBI Taxonomy" id="741074"/>
    <lineage>
        <taxon>Bacteria</taxon>
        <taxon>Pseudomonadati</taxon>
        <taxon>Bacteroidota</taxon>
        <taxon>Flavobacteriia</taxon>
        <taxon>Flavobacteriales</taxon>
        <taxon>Weeksellaceae</taxon>
        <taxon>Chryseobacterium group</taxon>
        <taxon>Chryseobacterium</taxon>
    </lineage>
</organism>
<protein>
    <recommendedName>
        <fullName evidence="2">Secretion system C-terminal sorting domain-containing protein</fullName>
    </recommendedName>
</protein>
<gene>
    <name evidence="3" type="ORF">C1638_008285</name>
</gene>
<evidence type="ECO:0000259" key="2">
    <source>
        <dbReference type="Pfam" id="PF18962"/>
    </source>
</evidence>
<dbReference type="OrthoDB" id="1238446at2"/>
<dbReference type="Pfam" id="PF18962">
    <property type="entry name" value="Por_Secre_tail"/>
    <property type="match status" value="1"/>
</dbReference>
<name>A0A316WXM7_9FLAO</name>
<keyword evidence="1" id="KW-0732">Signal</keyword>
<dbReference type="Proteomes" id="UP000236182">
    <property type="component" value="Unassembled WGS sequence"/>
</dbReference>
<reference evidence="3" key="1">
    <citation type="submission" date="2018-04" db="EMBL/GenBank/DDBJ databases">
        <title>Draft Genome Sequences of Chryseobacterium lactis NCTC11390T isolated from milk, Chryseobacterium oncorhynchi 701B-08T from rainbow trout, and Chryseobacterium viscerum 687B-08T from diseased fish.</title>
        <authorList>
            <person name="Jeong J.-J."/>
            <person name="Lee Y.J."/>
            <person name="Pathiraja D."/>
            <person name="Park B."/>
            <person name="Choi I.-G."/>
            <person name="Kim K.D."/>
        </authorList>
    </citation>
    <scope>NUCLEOTIDE SEQUENCE [LARGE SCALE GENOMIC DNA]</scope>
    <source>
        <strain evidence="3">701B-08</strain>
    </source>
</reference>
<dbReference type="InterPro" id="IPR026444">
    <property type="entry name" value="Secre_tail"/>
</dbReference>
<evidence type="ECO:0000256" key="1">
    <source>
        <dbReference type="ARBA" id="ARBA00022729"/>
    </source>
</evidence>
<dbReference type="AlphaFoldDB" id="A0A316WXM7"/>
<evidence type="ECO:0000313" key="4">
    <source>
        <dbReference type="Proteomes" id="UP000236182"/>
    </source>
</evidence>
<accession>A0A316WXM7</accession>
<proteinExistence type="predicted"/>
<feature type="domain" description="Secretion system C-terminal sorting" evidence="2">
    <location>
        <begin position="401"/>
        <end position="463"/>
    </location>
</feature>
<dbReference type="RefSeq" id="WP_109619941.1">
    <property type="nucleotide sequence ID" value="NZ_PPEI02000002.1"/>
</dbReference>
<dbReference type="NCBIfam" id="TIGR04183">
    <property type="entry name" value="Por_Secre_tail"/>
    <property type="match status" value="1"/>
</dbReference>
<comment type="caution">
    <text evidence="3">The sequence shown here is derived from an EMBL/GenBank/DDBJ whole genome shotgun (WGS) entry which is preliminary data.</text>
</comment>
<dbReference type="EMBL" id="PPEI02000002">
    <property type="protein sequence ID" value="PWN66351.1"/>
    <property type="molecule type" value="Genomic_DNA"/>
</dbReference>
<evidence type="ECO:0000313" key="3">
    <source>
        <dbReference type="EMBL" id="PWN66351.1"/>
    </source>
</evidence>